<feature type="domain" description="Integrase catalytic" evidence="11">
    <location>
        <begin position="1038"/>
        <end position="1197"/>
    </location>
</feature>
<evidence type="ECO:0000256" key="6">
    <source>
        <dbReference type="ARBA" id="ARBA00022759"/>
    </source>
</evidence>
<dbReference type="Gene3D" id="2.40.70.10">
    <property type="entry name" value="Acid Proteases"/>
    <property type="match status" value="1"/>
</dbReference>
<dbReference type="PANTHER" id="PTHR37984:SF5">
    <property type="entry name" value="PROTEIN NYNRIN-LIKE"/>
    <property type="match status" value="1"/>
</dbReference>
<dbReference type="Gene3D" id="1.10.340.70">
    <property type="match status" value="1"/>
</dbReference>
<dbReference type="InterPro" id="IPR036397">
    <property type="entry name" value="RNaseH_sf"/>
</dbReference>
<evidence type="ECO:0000256" key="2">
    <source>
        <dbReference type="ARBA" id="ARBA00012180"/>
    </source>
</evidence>
<dbReference type="GO" id="GO:0004523">
    <property type="term" value="F:RNA-DNA hybrid ribonuclease activity"/>
    <property type="evidence" value="ECO:0007669"/>
    <property type="project" value="UniProtKB-EC"/>
</dbReference>
<dbReference type="CDD" id="cd00303">
    <property type="entry name" value="retropepsin_like"/>
    <property type="match status" value="1"/>
</dbReference>
<dbReference type="SUPFAM" id="SSF53098">
    <property type="entry name" value="Ribonuclease H-like"/>
    <property type="match status" value="1"/>
</dbReference>
<protein>
    <recommendedName>
        <fullName evidence="8">Gypsy retrotransposon integrase-like protein 1</fullName>
        <ecNumber evidence="2">3.1.26.4</ecNumber>
    </recommendedName>
</protein>
<accession>A0A3Q2UIR9</accession>
<dbReference type="Ensembl" id="ENSFHET00000022025.1">
    <property type="protein sequence ID" value="ENSFHEP00000030485.1"/>
    <property type="gene ID" value="ENSFHEG00000015797.1"/>
</dbReference>
<dbReference type="SUPFAM" id="SSF56672">
    <property type="entry name" value="DNA/RNA polymerases"/>
    <property type="match status" value="1"/>
</dbReference>
<evidence type="ECO:0000256" key="3">
    <source>
        <dbReference type="ARBA" id="ARBA00022679"/>
    </source>
</evidence>
<comment type="similarity">
    <text evidence="1">Belongs to the beta type-B retroviral polymerase family. HERV class-II K(HML-2) pol subfamily.</text>
</comment>
<dbReference type="Proteomes" id="UP000265000">
    <property type="component" value="Unplaced"/>
</dbReference>
<keyword evidence="6" id="KW-0255">Endonuclease</keyword>
<dbReference type="STRING" id="8078.ENSFHEP00000030485"/>
<evidence type="ECO:0000256" key="4">
    <source>
        <dbReference type="ARBA" id="ARBA00022695"/>
    </source>
</evidence>
<dbReference type="InterPro" id="IPR041577">
    <property type="entry name" value="RT_RNaseH_2"/>
</dbReference>
<feature type="compositionally biased region" description="Pro residues" evidence="9">
    <location>
        <begin position="275"/>
        <end position="284"/>
    </location>
</feature>
<feature type="domain" description="Reverse transcriptase" evidence="10">
    <location>
        <begin position="520"/>
        <end position="699"/>
    </location>
</feature>
<dbReference type="FunFam" id="3.30.420.10:FF:000032">
    <property type="entry name" value="Retrovirus-related Pol polyprotein from transposon 297-like Protein"/>
    <property type="match status" value="1"/>
</dbReference>
<proteinExistence type="inferred from homology"/>
<dbReference type="InterPro" id="IPR041588">
    <property type="entry name" value="Integrase_H2C2"/>
</dbReference>
<feature type="region of interest" description="Disordered" evidence="9">
    <location>
        <begin position="60"/>
        <end position="94"/>
    </location>
</feature>
<dbReference type="InterPro" id="IPR032549">
    <property type="entry name" value="DUF4939"/>
</dbReference>
<dbReference type="Gene3D" id="3.10.10.10">
    <property type="entry name" value="HIV Type 1 Reverse Transcriptase, subunit A, domain 1"/>
    <property type="match status" value="1"/>
</dbReference>
<evidence type="ECO:0000256" key="8">
    <source>
        <dbReference type="ARBA" id="ARBA00039658"/>
    </source>
</evidence>
<dbReference type="InterPro" id="IPR000477">
    <property type="entry name" value="RT_dom"/>
</dbReference>
<evidence type="ECO:0000259" key="11">
    <source>
        <dbReference type="PROSITE" id="PS50994"/>
    </source>
</evidence>
<dbReference type="EC" id="3.1.26.4" evidence="2"/>
<dbReference type="Pfam" id="PF00078">
    <property type="entry name" value="RVT_1"/>
    <property type="match status" value="1"/>
</dbReference>
<dbReference type="PROSITE" id="PS50878">
    <property type="entry name" value="RT_POL"/>
    <property type="match status" value="1"/>
</dbReference>
<dbReference type="InterPro" id="IPR043128">
    <property type="entry name" value="Rev_trsase/Diguanyl_cyclase"/>
</dbReference>
<dbReference type="Pfam" id="PF00665">
    <property type="entry name" value="rve"/>
    <property type="match status" value="1"/>
</dbReference>
<evidence type="ECO:0000313" key="13">
    <source>
        <dbReference type="Proteomes" id="UP000265000"/>
    </source>
</evidence>
<feature type="region of interest" description="Disordered" evidence="9">
    <location>
        <begin position="901"/>
        <end position="925"/>
    </location>
</feature>
<dbReference type="PROSITE" id="PS50994">
    <property type="entry name" value="INTEGRASE"/>
    <property type="match status" value="1"/>
</dbReference>
<evidence type="ECO:0000256" key="5">
    <source>
        <dbReference type="ARBA" id="ARBA00022722"/>
    </source>
</evidence>
<dbReference type="AlphaFoldDB" id="A0A3Q2UIR9"/>
<keyword evidence="5" id="KW-0540">Nuclease</keyword>
<keyword evidence="13" id="KW-1185">Reference proteome</keyword>
<dbReference type="FunFam" id="3.30.70.270:FF:000020">
    <property type="entry name" value="Transposon Tf2-6 polyprotein-like Protein"/>
    <property type="match status" value="1"/>
</dbReference>
<evidence type="ECO:0000259" key="10">
    <source>
        <dbReference type="PROSITE" id="PS50878"/>
    </source>
</evidence>
<keyword evidence="3" id="KW-0808">Transferase</keyword>
<dbReference type="InterPro" id="IPR012337">
    <property type="entry name" value="RNaseH-like_sf"/>
</dbReference>
<sequence>MTEEHSGQSDPASTLGGALAAQQDQIWGLESTVVGLQGQIQSLAGQINQLTAVLNANQQPAASAPPSSAPEPVVFPVTSPPDPQASSPAPEKFSGDSGDCGEFLFQCALVFNRSPRLFDQDDAKISFILRLLTGRALKWAENRFPNCQQFGCTFNEFLFEFKTVFAAEVDEVQDSLRLLALRQRGRRIADFAIEFRTVAAAAGWEQRALKTVFFQALDESRKDELARQEEPATLNEFISLAIRLDNRLRARSKNRSVGLLGSRPPPLERSFPKPVDSPLPPPEPMQLGPSVVTEEPTDQPKQTLSSPLRLCLRAAIVSPRDTFSCSALVDSGCDFNLIDQAFVRRAGFETVPLTSPLQVSALDGGVLPRITHRTTPLELVVSGNHRERLVFFVFPVKHAPIVLGFPWLQQHNPHLNWADRRVETWSSNCHSVCLQSAVPPCQTHVQPLSQVDPELLKLVPECYHDLRQVFSESQACSLPAHRPYDCTIDLLPGTPLPASRLYNMSQAERQALEKYIKESLAARLIRASLSPLGAGFFFVAKKDGSLRPCIDYRGLNAITVKNKYPLPLLSSALEPVQSATIFTKLDLRNAYHLVRVRRGDEWKTAFKTPLGHFEYQVMPFGLCNAPAVFQALVNDVLRDFLNVFVFVYLDDILIYSNNPSEHQRHVRLVLQRLLENKLFVKAEKCEFHKPSVSFLGLILEGGRVRSDPEKIKAVLDWPVPETRKELQRFLGFANFYRRFIRGYSQIAAPLHALMSVKIPFTWNPQADSAFSDLKRRFSQAPILIHPDPEKQFVVEVDASDTGVGAVLSQSSDQDQKLHPCAFFSRRLSSAERNYDVGDRELLAIKLALEEWRHWLEGSEQPVLIWTNHKNLAYIQTAKRLNPRQARWSLFFSRFNLSISYRPSSKNQKPDALSRLYSPPDSEKEPATILPSSCVFGTVQWEIQDIISQAQLTDPDPGTGPPNRIYVPSSARPRVLQWAHSEKFSAHPGIHRTRTFLSRRFWWPSMSQDVKDFVLSCPVCAQNKPSNRPPAGLLQPLPVPECPWSHIALDFVTGLPSSQGMTVILTVIDRFSKACHLIPLRKLPSALQTAQLLVKHVFRLHGIPQEILADRGPQFISRVWKEFAVALGARYTLTSGYHPQTNGQTERLNQELETALRCLTSQNPSDWNKYLPWIEYAHNSHVSTATGMSPFEISLGYQPPLLPEDKRRVAVPSVKDHINRCRHYWIQTIQALRDTAETNRRFADRKRVPLIVVCK</sequence>
<keyword evidence="7" id="KW-0511">Multifunctional enzyme</keyword>
<dbReference type="InterPro" id="IPR001584">
    <property type="entry name" value="Integrase_cat-core"/>
</dbReference>
<keyword evidence="4" id="KW-0548">Nucleotidyltransferase</keyword>
<reference evidence="12" key="2">
    <citation type="submission" date="2025-09" db="UniProtKB">
        <authorList>
            <consortium name="Ensembl"/>
        </authorList>
    </citation>
    <scope>IDENTIFICATION</scope>
</reference>
<dbReference type="GO" id="GO:0015074">
    <property type="term" value="P:DNA integration"/>
    <property type="evidence" value="ECO:0007669"/>
    <property type="project" value="InterPro"/>
</dbReference>
<dbReference type="GeneTree" id="ENSGT01060000248608"/>
<dbReference type="FunFam" id="1.10.340.70:FF:000001">
    <property type="entry name" value="Retrovirus-related Pol polyprotein from transposon gypsy-like Protein"/>
    <property type="match status" value="1"/>
</dbReference>
<dbReference type="Pfam" id="PF17921">
    <property type="entry name" value="Integrase_H2C2"/>
    <property type="match status" value="1"/>
</dbReference>
<dbReference type="SUPFAM" id="SSF50630">
    <property type="entry name" value="Acid proteases"/>
    <property type="match status" value="1"/>
</dbReference>
<evidence type="ECO:0000313" key="12">
    <source>
        <dbReference type="Ensembl" id="ENSFHEP00000030485.1"/>
    </source>
</evidence>
<dbReference type="CDD" id="cd01647">
    <property type="entry name" value="RT_LTR"/>
    <property type="match status" value="1"/>
</dbReference>
<dbReference type="GO" id="GO:0003676">
    <property type="term" value="F:nucleic acid binding"/>
    <property type="evidence" value="ECO:0007669"/>
    <property type="project" value="InterPro"/>
</dbReference>
<dbReference type="Gene3D" id="3.30.70.270">
    <property type="match status" value="2"/>
</dbReference>
<dbReference type="Pfam" id="PF16297">
    <property type="entry name" value="DUF4939"/>
    <property type="match status" value="1"/>
</dbReference>
<name>A0A3Q2UIR9_FUNHE</name>
<dbReference type="GO" id="GO:0016779">
    <property type="term" value="F:nucleotidyltransferase activity"/>
    <property type="evidence" value="ECO:0007669"/>
    <property type="project" value="UniProtKB-KW"/>
</dbReference>
<dbReference type="InterPro" id="IPR043502">
    <property type="entry name" value="DNA/RNA_pol_sf"/>
</dbReference>
<evidence type="ECO:0000256" key="9">
    <source>
        <dbReference type="SAM" id="MobiDB-lite"/>
    </source>
</evidence>
<dbReference type="InterPro" id="IPR050951">
    <property type="entry name" value="Retrovirus_Pol_polyprotein"/>
</dbReference>
<evidence type="ECO:0000256" key="1">
    <source>
        <dbReference type="ARBA" id="ARBA00010879"/>
    </source>
</evidence>
<dbReference type="FunFam" id="3.10.20.370:FF:000003">
    <property type="entry name" value="Transposon Tf2-6 polyprotein"/>
    <property type="match status" value="1"/>
</dbReference>
<dbReference type="PANTHER" id="PTHR37984">
    <property type="entry name" value="PROTEIN CBG26694"/>
    <property type="match status" value="1"/>
</dbReference>
<dbReference type="Gene3D" id="3.30.420.10">
    <property type="entry name" value="Ribonuclease H-like superfamily/Ribonuclease H"/>
    <property type="match status" value="1"/>
</dbReference>
<dbReference type="CDD" id="cd09274">
    <property type="entry name" value="RNase_HI_RT_Ty3"/>
    <property type="match status" value="1"/>
</dbReference>
<organism evidence="12 13">
    <name type="scientific">Fundulus heteroclitus</name>
    <name type="common">Killifish</name>
    <name type="synonym">Mummichog</name>
    <dbReference type="NCBI Taxonomy" id="8078"/>
    <lineage>
        <taxon>Eukaryota</taxon>
        <taxon>Metazoa</taxon>
        <taxon>Chordata</taxon>
        <taxon>Craniata</taxon>
        <taxon>Vertebrata</taxon>
        <taxon>Euteleostomi</taxon>
        <taxon>Actinopterygii</taxon>
        <taxon>Neopterygii</taxon>
        <taxon>Teleostei</taxon>
        <taxon>Neoteleostei</taxon>
        <taxon>Acanthomorphata</taxon>
        <taxon>Ovalentaria</taxon>
        <taxon>Atherinomorphae</taxon>
        <taxon>Cyprinodontiformes</taxon>
        <taxon>Fundulidae</taxon>
        <taxon>Fundulus</taxon>
    </lineage>
</organism>
<feature type="region of interest" description="Disordered" evidence="9">
    <location>
        <begin position="255"/>
        <end position="304"/>
    </location>
</feature>
<dbReference type="Pfam" id="PF17919">
    <property type="entry name" value="RT_RNaseH_2"/>
    <property type="match status" value="1"/>
</dbReference>
<evidence type="ECO:0000256" key="7">
    <source>
        <dbReference type="ARBA" id="ARBA00023268"/>
    </source>
</evidence>
<keyword evidence="6" id="KW-0378">Hydrolase</keyword>
<reference evidence="12" key="1">
    <citation type="submission" date="2025-08" db="UniProtKB">
        <authorList>
            <consortium name="Ensembl"/>
        </authorList>
    </citation>
    <scope>IDENTIFICATION</scope>
</reference>
<dbReference type="InterPro" id="IPR021109">
    <property type="entry name" value="Peptidase_aspartic_dom_sf"/>
</dbReference>